<dbReference type="InterPro" id="IPR026001">
    <property type="entry name" value="Abi-like_C"/>
</dbReference>
<evidence type="ECO:0000313" key="2">
    <source>
        <dbReference type="EMBL" id="WZE70966.1"/>
    </source>
</evidence>
<sequence>MKKIIINDEIIMALSSAVDDSGMNITRRDPSHSQIDSLIERFGLETLDPSNKSKPVGKRKRVYSVLSAALDTSMEVSAEHFAYSLINEIRGLGGFRESSPNYIGNEAILNLKEALKNAGYVLSSTGVITVSLLDNLNELEKEEVLNGYVKRAKKGYEDAALVVGTSKDLLEATAIHVLVKKFNYDEDYYRNFPTLLGQAFMAVGLCCDKKEINNENKSVSARMKVEYSLYKLGCSINLYRNKVGVGHGRPFRPEISEEDSKVAIESMGMIAELLLSRLKQNKDIV</sequence>
<dbReference type="Proteomes" id="UP001465447">
    <property type="component" value="Chromosome"/>
</dbReference>
<organism evidence="2 3">
    <name type="scientific">Macrococcus psychrotolerans</name>
    <dbReference type="NCBI Taxonomy" id="3039389"/>
    <lineage>
        <taxon>Bacteria</taxon>
        <taxon>Bacillati</taxon>
        <taxon>Bacillota</taxon>
        <taxon>Bacilli</taxon>
        <taxon>Bacillales</taxon>
        <taxon>Staphylococcaceae</taxon>
        <taxon>Macrococcus</taxon>
    </lineage>
</organism>
<evidence type="ECO:0000259" key="1">
    <source>
        <dbReference type="Pfam" id="PF14355"/>
    </source>
</evidence>
<feature type="domain" description="Abortive infection protein-like C-terminal" evidence="1">
    <location>
        <begin position="194"/>
        <end position="275"/>
    </location>
</feature>
<dbReference type="AlphaFoldDB" id="A0AAU6RLE6"/>
<proteinExistence type="predicted"/>
<dbReference type="KEGG" id="mpsh:QA539_00250"/>
<gene>
    <name evidence="2" type="ORF">QA539_00250</name>
</gene>
<dbReference type="Pfam" id="PF14355">
    <property type="entry name" value="Abi_C"/>
    <property type="match status" value="1"/>
</dbReference>
<dbReference type="EMBL" id="CP124591">
    <property type="protein sequence ID" value="WZE70966.1"/>
    <property type="molecule type" value="Genomic_DNA"/>
</dbReference>
<name>A0AAU6RLE6_9STAP</name>
<protein>
    <submittedName>
        <fullName evidence="2">Abortive infection family protein</fullName>
    </submittedName>
</protein>
<reference evidence="2 3" key="1">
    <citation type="submission" date="2023-04" db="EMBL/GenBank/DDBJ databases">
        <title>Macrococci isolated from food, foodproducing animals, and human clinical materials.</title>
        <authorList>
            <person name="Maslanova I."/>
            <person name="Svec P."/>
            <person name="Sedlacek I."/>
            <person name="Novakova D."/>
            <person name="Keller J.E."/>
            <person name="Schwendener S."/>
            <person name="Finstrlova A."/>
            <person name="Botka T."/>
            <person name="Kovarovic V."/>
            <person name="Petras P."/>
            <person name="Perreten V."/>
            <person name="Pantucek R."/>
        </authorList>
    </citation>
    <scope>NUCLEOTIDE SEQUENCE [LARGE SCALE GENOMIC DNA]</scope>
    <source>
        <strain evidence="2 3">CCM 8659</strain>
    </source>
</reference>
<accession>A0AAU6RLE6</accession>
<keyword evidence="3" id="KW-1185">Reference proteome</keyword>
<dbReference type="RefSeq" id="WP_101156391.1">
    <property type="nucleotide sequence ID" value="NZ_CP124591.1"/>
</dbReference>
<evidence type="ECO:0000313" key="3">
    <source>
        <dbReference type="Proteomes" id="UP001465447"/>
    </source>
</evidence>